<dbReference type="InterPro" id="IPR007224">
    <property type="entry name" value="TIF_Rrn11"/>
</dbReference>
<dbReference type="InterPro" id="IPR053029">
    <property type="entry name" value="RNA_pol_I-specific_init_factor"/>
</dbReference>
<dbReference type="Gene3D" id="1.25.40.10">
    <property type="entry name" value="Tetratricopeptide repeat domain"/>
    <property type="match status" value="1"/>
</dbReference>
<dbReference type="STRING" id="71717.A0A4Y7T953"/>
<dbReference type="InterPro" id="IPR011990">
    <property type="entry name" value="TPR-like_helical_dom_sf"/>
</dbReference>
<dbReference type="GO" id="GO:0001181">
    <property type="term" value="F:RNA polymerase I general transcription initiation factor activity"/>
    <property type="evidence" value="ECO:0007669"/>
    <property type="project" value="InterPro"/>
</dbReference>
<comment type="caution">
    <text evidence="2">The sequence shown here is derived from an EMBL/GenBank/DDBJ whole genome shotgun (WGS) entry which is preliminary data.</text>
</comment>
<dbReference type="EMBL" id="QPFP01000024">
    <property type="protein sequence ID" value="TEB30099.1"/>
    <property type="molecule type" value="Genomic_DNA"/>
</dbReference>
<accession>A0A4Y7T953</accession>
<dbReference type="GO" id="GO:0070860">
    <property type="term" value="C:RNA polymerase I core factor complex"/>
    <property type="evidence" value="ECO:0007669"/>
    <property type="project" value="TreeGrafter"/>
</dbReference>
<dbReference type="GO" id="GO:0001164">
    <property type="term" value="F:RNA polymerase I core promoter sequence-specific DNA binding"/>
    <property type="evidence" value="ECO:0007669"/>
    <property type="project" value="InterPro"/>
</dbReference>
<feature type="region of interest" description="Disordered" evidence="1">
    <location>
        <begin position="193"/>
        <end position="253"/>
    </location>
</feature>
<organism evidence="2 3">
    <name type="scientific">Coprinellus micaceus</name>
    <name type="common">Glistening ink-cap mushroom</name>
    <name type="synonym">Coprinus micaceus</name>
    <dbReference type="NCBI Taxonomy" id="71717"/>
    <lineage>
        <taxon>Eukaryota</taxon>
        <taxon>Fungi</taxon>
        <taxon>Dikarya</taxon>
        <taxon>Basidiomycota</taxon>
        <taxon>Agaricomycotina</taxon>
        <taxon>Agaricomycetes</taxon>
        <taxon>Agaricomycetidae</taxon>
        <taxon>Agaricales</taxon>
        <taxon>Agaricineae</taxon>
        <taxon>Psathyrellaceae</taxon>
        <taxon>Coprinellus</taxon>
    </lineage>
</organism>
<evidence type="ECO:0008006" key="4">
    <source>
        <dbReference type="Google" id="ProtNLM"/>
    </source>
</evidence>
<gene>
    <name evidence="2" type="ORF">FA13DRAFT_1792575</name>
</gene>
<dbReference type="GO" id="GO:0042790">
    <property type="term" value="P:nucleolar large rRNA transcription by RNA polymerase I"/>
    <property type="evidence" value="ECO:0007669"/>
    <property type="project" value="TreeGrafter"/>
</dbReference>
<evidence type="ECO:0000313" key="3">
    <source>
        <dbReference type="Proteomes" id="UP000298030"/>
    </source>
</evidence>
<feature type="compositionally biased region" description="Polar residues" evidence="1">
    <location>
        <begin position="194"/>
        <end position="204"/>
    </location>
</feature>
<dbReference type="OrthoDB" id="2159786at2759"/>
<evidence type="ECO:0000313" key="2">
    <source>
        <dbReference type="EMBL" id="TEB30099.1"/>
    </source>
</evidence>
<dbReference type="PANTHER" id="PTHR28244">
    <property type="entry name" value="RNA POLYMERASE I-SPECIFIC TRANSCRIPTION INITIATION FACTOR RRN11"/>
    <property type="match status" value="1"/>
</dbReference>
<proteinExistence type="predicted"/>
<sequence length="253" mass="29066">MVDHNFIFASLDGKAPNTARKVHIRRLYDIFQVCIQRRDYARARRAWAILARCKEFDWMSMWTTGLLLVGGGPGEEVSSEKLEFLRAMMLQNTGEKAAILQELVFSLIQRGEHREAMSELELYLPAFPYQDNPIMHTYAGLLSLYLAQPPPDSDNTTFDKIRLRDAQSHFEQAKRLDPENVVIQAFLEKIPQLRSRTQTQSSHHTMLDSEDDMEGTDDSKNDTMDDDNERSTGRDDEDDVLSTPRGKRTRIGV</sequence>
<name>A0A4Y7T953_COPMI</name>
<dbReference type="Proteomes" id="UP000298030">
    <property type="component" value="Unassembled WGS sequence"/>
</dbReference>
<feature type="compositionally biased region" description="Basic and acidic residues" evidence="1">
    <location>
        <begin position="217"/>
        <end position="234"/>
    </location>
</feature>
<dbReference type="PANTHER" id="PTHR28244:SF1">
    <property type="entry name" value="RNA POLYMERASE I-SPECIFIC TRANSCRIPTION INITIATION FACTOR RRN11"/>
    <property type="match status" value="1"/>
</dbReference>
<dbReference type="GO" id="GO:0017025">
    <property type="term" value="F:TBP-class protein binding"/>
    <property type="evidence" value="ECO:0007669"/>
    <property type="project" value="TreeGrafter"/>
</dbReference>
<protein>
    <recommendedName>
        <fullName evidence="4">TPR-like protein</fullName>
    </recommendedName>
</protein>
<evidence type="ECO:0000256" key="1">
    <source>
        <dbReference type="SAM" id="MobiDB-lite"/>
    </source>
</evidence>
<reference evidence="2 3" key="1">
    <citation type="journal article" date="2019" name="Nat. Ecol. Evol.">
        <title>Megaphylogeny resolves global patterns of mushroom evolution.</title>
        <authorList>
            <person name="Varga T."/>
            <person name="Krizsan K."/>
            <person name="Foldi C."/>
            <person name="Dima B."/>
            <person name="Sanchez-Garcia M."/>
            <person name="Sanchez-Ramirez S."/>
            <person name="Szollosi G.J."/>
            <person name="Szarkandi J.G."/>
            <person name="Papp V."/>
            <person name="Albert L."/>
            <person name="Andreopoulos W."/>
            <person name="Angelini C."/>
            <person name="Antonin V."/>
            <person name="Barry K.W."/>
            <person name="Bougher N.L."/>
            <person name="Buchanan P."/>
            <person name="Buyck B."/>
            <person name="Bense V."/>
            <person name="Catcheside P."/>
            <person name="Chovatia M."/>
            <person name="Cooper J."/>
            <person name="Damon W."/>
            <person name="Desjardin D."/>
            <person name="Finy P."/>
            <person name="Geml J."/>
            <person name="Haridas S."/>
            <person name="Hughes K."/>
            <person name="Justo A."/>
            <person name="Karasinski D."/>
            <person name="Kautmanova I."/>
            <person name="Kiss B."/>
            <person name="Kocsube S."/>
            <person name="Kotiranta H."/>
            <person name="LaButti K.M."/>
            <person name="Lechner B.E."/>
            <person name="Liimatainen K."/>
            <person name="Lipzen A."/>
            <person name="Lukacs Z."/>
            <person name="Mihaltcheva S."/>
            <person name="Morgado L.N."/>
            <person name="Niskanen T."/>
            <person name="Noordeloos M.E."/>
            <person name="Ohm R.A."/>
            <person name="Ortiz-Santana B."/>
            <person name="Ovrebo C."/>
            <person name="Racz N."/>
            <person name="Riley R."/>
            <person name="Savchenko A."/>
            <person name="Shiryaev A."/>
            <person name="Soop K."/>
            <person name="Spirin V."/>
            <person name="Szebenyi C."/>
            <person name="Tomsovsky M."/>
            <person name="Tulloss R.E."/>
            <person name="Uehling J."/>
            <person name="Grigoriev I.V."/>
            <person name="Vagvolgyi C."/>
            <person name="Papp T."/>
            <person name="Martin F.M."/>
            <person name="Miettinen O."/>
            <person name="Hibbett D.S."/>
            <person name="Nagy L.G."/>
        </authorList>
    </citation>
    <scope>NUCLEOTIDE SEQUENCE [LARGE SCALE GENOMIC DNA]</scope>
    <source>
        <strain evidence="2 3">FP101781</strain>
    </source>
</reference>
<keyword evidence="3" id="KW-1185">Reference proteome</keyword>
<dbReference type="Pfam" id="PF04090">
    <property type="entry name" value="Rrn11"/>
    <property type="match status" value="1"/>
</dbReference>
<dbReference type="AlphaFoldDB" id="A0A4Y7T953"/>